<feature type="region of interest" description="Disordered" evidence="1">
    <location>
        <begin position="980"/>
        <end position="999"/>
    </location>
</feature>
<name>A0AAD6U130_9AGAR</name>
<feature type="region of interest" description="Disordered" evidence="1">
    <location>
        <begin position="824"/>
        <end position="873"/>
    </location>
</feature>
<evidence type="ECO:0000313" key="3">
    <source>
        <dbReference type="Proteomes" id="UP001222325"/>
    </source>
</evidence>
<organism evidence="2 3">
    <name type="scientific">Mycena belliarum</name>
    <dbReference type="NCBI Taxonomy" id="1033014"/>
    <lineage>
        <taxon>Eukaryota</taxon>
        <taxon>Fungi</taxon>
        <taxon>Dikarya</taxon>
        <taxon>Basidiomycota</taxon>
        <taxon>Agaricomycotina</taxon>
        <taxon>Agaricomycetes</taxon>
        <taxon>Agaricomycetidae</taxon>
        <taxon>Agaricales</taxon>
        <taxon>Marasmiineae</taxon>
        <taxon>Mycenaceae</taxon>
        <taxon>Mycena</taxon>
    </lineage>
</organism>
<comment type="caution">
    <text evidence="2">The sequence shown here is derived from an EMBL/GenBank/DDBJ whole genome shotgun (WGS) entry which is preliminary data.</text>
</comment>
<feature type="region of interest" description="Disordered" evidence="1">
    <location>
        <begin position="764"/>
        <end position="784"/>
    </location>
</feature>
<feature type="compositionally biased region" description="Basic and acidic residues" evidence="1">
    <location>
        <begin position="203"/>
        <end position="251"/>
    </location>
</feature>
<evidence type="ECO:0000313" key="2">
    <source>
        <dbReference type="EMBL" id="KAJ7086049.1"/>
    </source>
</evidence>
<keyword evidence="3" id="KW-1185">Reference proteome</keyword>
<gene>
    <name evidence="2" type="ORF">B0H15DRAFT_801694</name>
</gene>
<dbReference type="EMBL" id="JARJCN010000032">
    <property type="protein sequence ID" value="KAJ7086049.1"/>
    <property type="molecule type" value="Genomic_DNA"/>
</dbReference>
<feature type="region of interest" description="Disordered" evidence="1">
    <location>
        <begin position="301"/>
        <end position="332"/>
    </location>
</feature>
<sequence>MADFADEASAQLREAIDSKVGDDHDYFTIDFLEKVLAWMRAGTFSGPELDWYRVVLLQSFLEGDAHRWYVSETSSYAKENDGDSPAFADVICAMHRRFVKSSTAQRATRAFDAIKWDPAAGPEQLYSELLDKGRRMIRTPDEFVMRKRFLSLLPRWVYRELRLRRGITAEFTPIETMRTHARQVWEVEAGMKDEEALWPDAPQFKERRLLTKSDTRNKPLRRGDPTPRERPATDRERVPRTAPRPPRENDTRPSSTRNPRDGDTKVCFSCGGNHFARDKSCPNYGKHNSPRELARVAAQRVVESYSDEETQSESSNAYDSERSETEDDRNEAPDLEELLAASNEEDVRVNAMRGRTVRYFSMRIIESHGEEEDQSAVSDTESSITAPSLEENIENIETDESAPFGSYNDGPICVVCNDCALVHRLIPATPQNGLIFDRPYTVCAHLAYIGISPEHIAAPESPRPSTPSSLPDAEGRQGSFEGMPTNWLGEPDFEVGIIVDIESPPPIEARCALDEVCAHDRVRINAGLRPLTALEHHANVRWLTRYRRYTSIETDKALEEYESLAREQRLSHPELGPEARGQEMLEELDLARRDEERIALQGPGTRYELEPVQTIVLQQLGRGADAHKHNLVLQNRKAQAIVTRRLMLTCKDRMITINRELDNPSLEGEAEELWERARVTNAALYRRLGWEMDELRTEQEQALLYRDWARTRESIQAFTSPRVDARRDDNSGTKGLDALPPDEAELWERSTAFSVEDLEAMTRTPPPVTVSQRNTVPGPSDSLPETIRLRIQADADEYDAQTNGYTYEEEIRRITEASRWNEPRSWQYPEEASETPRPSPFESLHASRTIAEDNSSTGLEDTGGITGEPPVTHEVSICVRESYDSTKESKPPRSIISRDELVLRSVRMRGNRDAEQITTWVDEHGSIYYKVTDLPDDHYLNPRFRPIHEAALDDAIDDREDYEIRSHVYSQATYIMNDSRRSTQATTRPTRYQDFGNSF</sequence>
<proteinExistence type="predicted"/>
<evidence type="ECO:0000256" key="1">
    <source>
        <dbReference type="SAM" id="MobiDB-lite"/>
    </source>
</evidence>
<feature type="region of interest" description="Disordered" evidence="1">
    <location>
        <begin position="456"/>
        <end position="479"/>
    </location>
</feature>
<protein>
    <submittedName>
        <fullName evidence="2">Uncharacterized protein</fullName>
    </submittedName>
</protein>
<accession>A0AAD6U130</accession>
<dbReference type="Proteomes" id="UP001222325">
    <property type="component" value="Unassembled WGS sequence"/>
</dbReference>
<reference evidence="2" key="1">
    <citation type="submission" date="2023-03" db="EMBL/GenBank/DDBJ databases">
        <title>Massive genome expansion in bonnet fungi (Mycena s.s.) driven by repeated elements and novel gene families across ecological guilds.</title>
        <authorList>
            <consortium name="Lawrence Berkeley National Laboratory"/>
            <person name="Harder C.B."/>
            <person name="Miyauchi S."/>
            <person name="Viragh M."/>
            <person name="Kuo A."/>
            <person name="Thoen E."/>
            <person name="Andreopoulos B."/>
            <person name="Lu D."/>
            <person name="Skrede I."/>
            <person name="Drula E."/>
            <person name="Henrissat B."/>
            <person name="Morin E."/>
            <person name="Kohler A."/>
            <person name="Barry K."/>
            <person name="LaButti K."/>
            <person name="Morin E."/>
            <person name="Salamov A."/>
            <person name="Lipzen A."/>
            <person name="Mereny Z."/>
            <person name="Hegedus B."/>
            <person name="Baldrian P."/>
            <person name="Stursova M."/>
            <person name="Weitz H."/>
            <person name="Taylor A."/>
            <person name="Grigoriev I.V."/>
            <person name="Nagy L.G."/>
            <person name="Martin F."/>
            <person name="Kauserud H."/>
        </authorList>
    </citation>
    <scope>NUCLEOTIDE SEQUENCE</scope>
    <source>
        <strain evidence="2">CBHHK173m</strain>
    </source>
</reference>
<dbReference type="AlphaFoldDB" id="A0AAD6U130"/>
<feature type="region of interest" description="Disordered" evidence="1">
    <location>
        <begin position="198"/>
        <end position="265"/>
    </location>
</feature>